<dbReference type="PANTHER" id="PTHR31072:SF170">
    <property type="entry name" value="TRANSCRIPTION FACTOR TCP15-RELATED"/>
    <property type="match status" value="1"/>
</dbReference>
<dbReference type="GO" id="GO:0003700">
    <property type="term" value="F:DNA-binding transcription factor activity"/>
    <property type="evidence" value="ECO:0007669"/>
    <property type="project" value="InterPro"/>
</dbReference>
<feature type="region of interest" description="Disordered" evidence="6">
    <location>
        <begin position="169"/>
        <end position="257"/>
    </location>
</feature>
<comment type="subcellular location">
    <subcellularLocation>
        <location evidence="1">Nucleus</location>
    </subcellularLocation>
</comment>
<evidence type="ECO:0000256" key="1">
    <source>
        <dbReference type="ARBA" id="ARBA00004123"/>
    </source>
</evidence>
<evidence type="ECO:0000313" key="8">
    <source>
        <dbReference type="Proteomes" id="UP001515500"/>
    </source>
</evidence>
<keyword evidence="2" id="KW-0805">Transcription regulation</keyword>
<reference evidence="9" key="1">
    <citation type="submission" date="2025-08" db="UniProtKB">
        <authorList>
            <consortium name="RefSeq"/>
        </authorList>
    </citation>
    <scope>IDENTIFICATION</scope>
</reference>
<dbReference type="InterPro" id="IPR017887">
    <property type="entry name" value="TF_TCP_subgr"/>
</dbReference>
<sequence length="372" mass="39292">MEGEGGTGARRPNFPLQLLEKKETIITTTTTASDPCFSSTPTPSEPSKKPPPKRSSTKDRHTKVEGRGRRIRMPALCAARVFQLTRELGHKSDGETIEWLLQQAEPAVIAATGTGTIPANFTSLNISMRSSGSSLSAPSHLRSSPACIFSPSTTSATAHYFGQPLRSRSHDHWDPLQSEVPSSTSMLSFHPDTTSDAANARKRRWEQESHNIQQHHEQQQQQQQQMASYNTTQSNSSSSSSHGQHVPATLWMGSNPSGHFPGGDSMWSFPSMGPGSGTTTMFRGSMSSGLQFMNFHTPMALLPIQQLGLGSGVGGSEGHMGILAALNAAYRPPGAAAAAAAAGDGNGGGAGGSSQQAHGGGDRHDTMSTSDS</sequence>
<evidence type="ECO:0000256" key="3">
    <source>
        <dbReference type="ARBA" id="ARBA00023125"/>
    </source>
</evidence>
<evidence type="ECO:0000313" key="9">
    <source>
        <dbReference type="RefSeq" id="XP_039126328.1"/>
    </source>
</evidence>
<protein>
    <submittedName>
        <fullName evidence="9">Transcription factor TCP15-like</fullName>
    </submittedName>
</protein>
<evidence type="ECO:0000256" key="6">
    <source>
        <dbReference type="SAM" id="MobiDB-lite"/>
    </source>
</evidence>
<keyword evidence="4" id="KW-0804">Transcription</keyword>
<evidence type="ECO:0000259" key="7">
    <source>
        <dbReference type="PROSITE" id="PS51369"/>
    </source>
</evidence>
<proteinExistence type="predicted"/>
<dbReference type="PROSITE" id="PS51369">
    <property type="entry name" value="TCP"/>
    <property type="match status" value="1"/>
</dbReference>
<feature type="compositionally biased region" description="Basic and acidic residues" evidence="6">
    <location>
        <begin position="56"/>
        <end position="68"/>
    </location>
</feature>
<feature type="domain" description="TCP" evidence="7">
    <location>
        <begin position="57"/>
        <end position="111"/>
    </location>
</feature>
<evidence type="ECO:0000256" key="2">
    <source>
        <dbReference type="ARBA" id="ARBA00023015"/>
    </source>
</evidence>
<feature type="compositionally biased region" description="Polar residues" evidence="6">
    <location>
        <begin position="179"/>
        <end position="197"/>
    </location>
</feature>
<evidence type="ECO:0000256" key="4">
    <source>
        <dbReference type="ARBA" id="ARBA00023163"/>
    </source>
</evidence>
<organism evidence="8 9">
    <name type="scientific">Dioscorea cayennensis subsp. rotundata</name>
    <name type="common">White Guinea yam</name>
    <name type="synonym">Dioscorea rotundata</name>
    <dbReference type="NCBI Taxonomy" id="55577"/>
    <lineage>
        <taxon>Eukaryota</taxon>
        <taxon>Viridiplantae</taxon>
        <taxon>Streptophyta</taxon>
        <taxon>Embryophyta</taxon>
        <taxon>Tracheophyta</taxon>
        <taxon>Spermatophyta</taxon>
        <taxon>Magnoliopsida</taxon>
        <taxon>Liliopsida</taxon>
        <taxon>Dioscoreales</taxon>
        <taxon>Dioscoreaceae</taxon>
        <taxon>Dioscorea</taxon>
    </lineage>
</organism>
<keyword evidence="5" id="KW-0539">Nucleus</keyword>
<dbReference type="Pfam" id="PF03634">
    <property type="entry name" value="TCP"/>
    <property type="match status" value="1"/>
</dbReference>
<dbReference type="GO" id="GO:0043565">
    <property type="term" value="F:sequence-specific DNA binding"/>
    <property type="evidence" value="ECO:0007669"/>
    <property type="project" value="TreeGrafter"/>
</dbReference>
<dbReference type="AlphaFoldDB" id="A0AB40BH82"/>
<dbReference type="RefSeq" id="XP_039126328.1">
    <property type="nucleotide sequence ID" value="XM_039270394.1"/>
</dbReference>
<feature type="region of interest" description="Disordered" evidence="6">
    <location>
        <begin position="334"/>
        <end position="372"/>
    </location>
</feature>
<dbReference type="PANTHER" id="PTHR31072">
    <property type="entry name" value="TRANSCRIPTION FACTOR TCP4-RELATED"/>
    <property type="match status" value="1"/>
</dbReference>
<name>A0AB40BH82_DIOCR</name>
<accession>A0AB40BH82</accession>
<dbReference type="Proteomes" id="UP001515500">
    <property type="component" value="Chromosome 5"/>
</dbReference>
<dbReference type="GO" id="GO:0005634">
    <property type="term" value="C:nucleus"/>
    <property type="evidence" value="ECO:0007669"/>
    <property type="project" value="UniProtKB-SubCell"/>
</dbReference>
<feature type="compositionally biased region" description="Low complexity" evidence="6">
    <location>
        <begin position="334"/>
        <end position="343"/>
    </location>
</feature>
<keyword evidence="8" id="KW-1185">Reference proteome</keyword>
<evidence type="ECO:0000256" key="5">
    <source>
        <dbReference type="ARBA" id="ARBA00023242"/>
    </source>
</evidence>
<feature type="region of interest" description="Disordered" evidence="6">
    <location>
        <begin position="1"/>
        <end position="69"/>
    </location>
</feature>
<dbReference type="GeneID" id="120262300"/>
<feature type="compositionally biased region" description="Basic and acidic residues" evidence="6">
    <location>
        <begin position="205"/>
        <end position="218"/>
    </location>
</feature>
<keyword evidence="3" id="KW-0238">DNA-binding</keyword>
<dbReference type="InterPro" id="IPR005333">
    <property type="entry name" value="Transcription_factor_TCP"/>
</dbReference>
<gene>
    <name evidence="9" type="primary">LOC120262300</name>
</gene>